<comment type="caution">
    <text evidence="7">The sequence shown here is derived from an EMBL/GenBank/DDBJ whole genome shotgun (WGS) entry which is preliminary data.</text>
</comment>
<sequence>MAKEIVLFVLYSIVHLFAIATITKEDVLYLPSKIIPILILIVALFRYFPSLEKRGKLVAVGLVFSLFGDSFLALPKEGFFVFGLGSFLIAQLIYSYAFTLDSKIKPILAIPFLLFGSSFFLVLVPKLGALLIPVGIYISAICLMGWRAAARNSVSKPFYLGLIGALVFILSDSIIAYSMFLKPEMDRFTASMGIMVTYYIAQVLIYSATKAEELDVQSVKNT</sequence>
<dbReference type="AlphaFoldDB" id="A0A2N0AGI3"/>
<evidence type="ECO:0000256" key="1">
    <source>
        <dbReference type="ARBA" id="ARBA00004141"/>
    </source>
</evidence>
<dbReference type="RefSeq" id="WP_100745024.1">
    <property type="nucleotide sequence ID" value="NZ_NPDW01000003.1"/>
</dbReference>
<feature type="transmembrane region" description="Helical" evidence="6">
    <location>
        <begin position="158"/>
        <end position="181"/>
    </location>
</feature>
<evidence type="ECO:0000256" key="6">
    <source>
        <dbReference type="SAM" id="Phobius"/>
    </source>
</evidence>
<dbReference type="Pfam" id="PF07947">
    <property type="entry name" value="YhhN"/>
    <property type="match status" value="1"/>
</dbReference>
<evidence type="ECO:0000256" key="3">
    <source>
        <dbReference type="ARBA" id="ARBA00022692"/>
    </source>
</evidence>
<evidence type="ECO:0000256" key="4">
    <source>
        <dbReference type="ARBA" id="ARBA00022989"/>
    </source>
</evidence>
<evidence type="ECO:0000313" key="7">
    <source>
        <dbReference type="EMBL" id="PJZ83402.1"/>
    </source>
</evidence>
<evidence type="ECO:0000313" key="8">
    <source>
        <dbReference type="Proteomes" id="UP000232145"/>
    </source>
</evidence>
<evidence type="ECO:0000256" key="2">
    <source>
        <dbReference type="ARBA" id="ARBA00007375"/>
    </source>
</evidence>
<dbReference type="OrthoDB" id="5592477at2"/>
<reference evidence="7 8" key="1">
    <citation type="submission" date="2017-07" db="EMBL/GenBank/DDBJ databases">
        <title>Leptospira spp. isolated from tropical soils.</title>
        <authorList>
            <person name="Thibeaux R."/>
            <person name="Iraola G."/>
            <person name="Ferres I."/>
            <person name="Bierque E."/>
            <person name="Girault D."/>
            <person name="Soupe-Gilbert M.-E."/>
            <person name="Picardeau M."/>
            <person name="Goarant C."/>
        </authorList>
    </citation>
    <scope>NUCLEOTIDE SEQUENCE [LARGE SCALE GENOMIC DNA]</scope>
    <source>
        <strain evidence="7 8">FH2-B-A1</strain>
    </source>
</reference>
<keyword evidence="3 6" id="KW-0812">Transmembrane</keyword>
<feature type="transmembrane region" description="Helical" evidence="6">
    <location>
        <begin position="28"/>
        <end position="45"/>
    </location>
</feature>
<dbReference type="GO" id="GO:0016787">
    <property type="term" value="F:hydrolase activity"/>
    <property type="evidence" value="ECO:0007669"/>
    <property type="project" value="TreeGrafter"/>
</dbReference>
<keyword evidence="8" id="KW-1185">Reference proteome</keyword>
<name>A0A2N0AGI3_9LEPT</name>
<feature type="transmembrane region" description="Helical" evidence="6">
    <location>
        <begin position="80"/>
        <end position="100"/>
    </location>
</feature>
<dbReference type="GO" id="GO:0016020">
    <property type="term" value="C:membrane"/>
    <property type="evidence" value="ECO:0007669"/>
    <property type="project" value="UniProtKB-SubCell"/>
</dbReference>
<proteinExistence type="inferred from homology"/>
<keyword evidence="5 6" id="KW-0472">Membrane</keyword>
<dbReference type="PANTHER" id="PTHR31885">
    <property type="entry name" value="GH04784P"/>
    <property type="match status" value="1"/>
</dbReference>
<feature type="transmembrane region" description="Helical" evidence="6">
    <location>
        <begin position="57"/>
        <end position="74"/>
    </location>
</feature>
<feature type="transmembrane region" description="Helical" evidence="6">
    <location>
        <begin position="187"/>
        <end position="208"/>
    </location>
</feature>
<dbReference type="InterPro" id="IPR012506">
    <property type="entry name" value="TMEM86B-like"/>
</dbReference>
<feature type="transmembrane region" description="Helical" evidence="6">
    <location>
        <begin position="107"/>
        <end position="124"/>
    </location>
</feature>
<feature type="transmembrane region" description="Helical" evidence="6">
    <location>
        <begin position="130"/>
        <end position="146"/>
    </location>
</feature>
<comment type="similarity">
    <text evidence="2">Belongs to the TMEM86 family.</text>
</comment>
<gene>
    <name evidence="7" type="ORF">CH364_17195</name>
</gene>
<organism evidence="7 8">
    <name type="scientific">Leptospira harrisiae</name>
    <dbReference type="NCBI Taxonomy" id="2023189"/>
    <lineage>
        <taxon>Bacteria</taxon>
        <taxon>Pseudomonadati</taxon>
        <taxon>Spirochaetota</taxon>
        <taxon>Spirochaetia</taxon>
        <taxon>Leptospirales</taxon>
        <taxon>Leptospiraceae</taxon>
        <taxon>Leptospira</taxon>
    </lineage>
</organism>
<accession>A0A2N0AGI3</accession>
<evidence type="ECO:0000256" key="5">
    <source>
        <dbReference type="ARBA" id="ARBA00023136"/>
    </source>
</evidence>
<protein>
    <submittedName>
        <fullName evidence="7">Lysoplasmalogenase</fullName>
    </submittedName>
</protein>
<keyword evidence="4 6" id="KW-1133">Transmembrane helix</keyword>
<dbReference type="EMBL" id="NPDX01000006">
    <property type="protein sequence ID" value="PJZ83402.1"/>
    <property type="molecule type" value="Genomic_DNA"/>
</dbReference>
<comment type="subcellular location">
    <subcellularLocation>
        <location evidence="1">Membrane</location>
        <topology evidence="1">Multi-pass membrane protein</topology>
    </subcellularLocation>
</comment>
<dbReference type="PANTHER" id="PTHR31885:SF6">
    <property type="entry name" value="GH04784P"/>
    <property type="match status" value="1"/>
</dbReference>
<dbReference type="Proteomes" id="UP000232145">
    <property type="component" value="Unassembled WGS sequence"/>
</dbReference>
<feature type="transmembrane region" description="Helical" evidence="6">
    <location>
        <begin position="5"/>
        <end position="22"/>
    </location>
</feature>